<dbReference type="EMBL" id="JAGQHS010000306">
    <property type="protein sequence ID" value="MCA9759302.1"/>
    <property type="molecule type" value="Genomic_DNA"/>
</dbReference>
<dbReference type="Pfam" id="PF13860">
    <property type="entry name" value="FlgD_ig"/>
    <property type="match status" value="1"/>
</dbReference>
<evidence type="ECO:0000313" key="2">
    <source>
        <dbReference type="EMBL" id="MCA9759302.1"/>
    </source>
</evidence>
<protein>
    <submittedName>
        <fullName evidence="2">T9SS type A sorting domain-containing protein</fullName>
    </submittedName>
</protein>
<proteinExistence type="predicted"/>
<evidence type="ECO:0000313" key="3">
    <source>
        <dbReference type="Proteomes" id="UP000739538"/>
    </source>
</evidence>
<feature type="domain" description="FlgD/Vpr Ig-like" evidence="1">
    <location>
        <begin position="178"/>
        <end position="240"/>
    </location>
</feature>
<reference evidence="2" key="1">
    <citation type="submission" date="2020-04" db="EMBL/GenBank/DDBJ databases">
        <authorList>
            <person name="Zhang T."/>
        </authorList>
    </citation>
    <scope>NUCLEOTIDE SEQUENCE</scope>
    <source>
        <strain evidence="2">HKST-UBA02</strain>
    </source>
</reference>
<name>A0A956NH49_UNCEI</name>
<dbReference type="Proteomes" id="UP000739538">
    <property type="component" value="Unassembled WGS sequence"/>
</dbReference>
<dbReference type="InterPro" id="IPR026444">
    <property type="entry name" value="Secre_tail"/>
</dbReference>
<organism evidence="2 3">
    <name type="scientific">Eiseniibacteriota bacterium</name>
    <dbReference type="NCBI Taxonomy" id="2212470"/>
    <lineage>
        <taxon>Bacteria</taxon>
        <taxon>Candidatus Eiseniibacteriota</taxon>
    </lineage>
</organism>
<dbReference type="InterPro" id="IPR025965">
    <property type="entry name" value="FlgD/Vpr_Ig-like"/>
</dbReference>
<reference evidence="2" key="2">
    <citation type="journal article" date="2021" name="Microbiome">
        <title>Successional dynamics and alternative stable states in a saline activated sludge microbial community over 9 years.</title>
        <authorList>
            <person name="Wang Y."/>
            <person name="Ye J."/>
            <person name="Ju F."/>
            <person name="Liu L."/>
            <person name="Boyd J.A."/>
            <person name="Deng Y."/>
            <person name="Parks D.H."/>
            <person name="Jiang X."/>
            <person name="Yin X."/>
            <person name="Woodcroft B.J."/>
            <person name="Tyson G.W."/>
            <person name="Hugenholtz P."/>
            <person name="Polz M.F."/>
            <person name="Zhang T."/>
        </authorList>
    </citation>
    <scope>NUCLEOTIDE SEQUENCE</scope>
    <source>
        <strain evidence="2">HKST-UBA02</strain>
    </source>
</reference>
<sequence length="255" mass="27807">SNNRVFELMYDAGGDRWVADPNSVFAGLETDGLFETSRSRNSFPLEWEDPSVFYAEDEPFADSEERVWCLADLTATSDPGAEGYGLPEGIVNEADVEYFSQQYDRGNVLLCDVSGPTPGVPDGQLDGIDRAYYLELWDTGVVDCPETTSDVSPGLPNDLSPNGGLRQVQVGPSPFRSGTSVRFELAAVKNVALGVYDMNGRLVRNLAEGPFGQGVHVVDWDGRDTAGSDVPSGVYWIRVTLPGSEGWSERVLRVR</sequence>
<dbReference type="InterPro" id="IPR053783">
    <property type="entry name" value="Dockerin_dom_GC-type"/>
</dbReference>
<evidence type="ECO:0000259" key="1">
    <source>
        <dbReference type="Pfam" id="PF13860"/>
    </source>
</evidence>
<dbReference type="NCBIfam" id="NF041540">
    <property type="entry name" value="dockerin_GC"/>
    <property type="match status" value="1"/>
</dbReference>
<feature type="non-terminal residue" evidence="2">
    <location>
        <position position="1"/>
    </location>
</feature>
<dbReference type="NCBIfam" id="TIGR04183">
    <property type="entry name" value="Por_Secre_tail"/>
    <property type="match status" value="1"/>
</dbReference>
<accession>A0A956NH49</accession>
<gene>
    <name evidence="2" type="ORF">KDA27_26150</name>
</gene>
<dbReference type="AlphaFoldDB" id="A0A956NH49"/>
<comment type="caution">
    <text evidence="2">The sequence shown here is derived from an EMBL/GenBank/DDBJ whole genome shotgun (WGS) entry which is preliminary data.</text>
</comment>
<dbReference type="Gene3D" id="2.60.40.4070">
    <property type="match status" value="1"/>
</dbReference>